<evidence type="ECO:0000313" key="3">
    <source>
        <dbReference type="Proteomes" id="UP000607653"/>
    </source>
</evidence>
<dbReference type="AlphaFoldDB" id="A0A822ZCD9"/>
<organism evidence="2 3">
    <name type="scientific">Nelumbo nucifera</name>
    <name type="common">Sacred lotus</name>
    <dbReference type="NCBI Taxonomy" id="4432"/>
    <lineage>
        <taxon>Eukaryota</taxon>
        <taxon>Viridiplantae</taxon>
        <taxon>Streptophyta</taxon>
        <taxon>Embryophyta</taxon>
        <taxon>Tracheophyta</taxon>
        <taxon>Spermatophyta</taxon>
        <taxon>Magnoliopsida</taxon>
        <taxon>Proteales</taxon>
        <taxon>Nelumbonaceae</taxon>
        <taxon>Nelumbo</taxon>
    </lineage>
</organism>
<comment type="caution">
    <text evidence="2">The sequence shown here is derived from an EMBL/GenBank/DDBJ whole genome shotgun (WGS) entry which is preliminary data.</text>
</comment>
<evidence type="ECO:0000256" key="1">
    <source>
        <dbReference type="SAM" id="MobiDB-lite"/>
    </source>
</evidence>
<keyword evidence="3" id="KW-1185">Reference proteome</keyword>
<gene>
    <name evidence="2" type="ORF">HUJ06_001032</name>
</gene>
<reference evidence="2 3" key="1">
    <citation type="journal article" date="2020" name="Mol. Biol. Evol.">
        <title>Distinct Expression and Methylation Patterns for Genes with Different Fates following a Single Whole-Genome Duplication in Flowering Plants.</title>
        <authorList>
            <person name="Shi T."/>
            <person name="Rahmani R.S."/>
            <person name="Gugger P.F."/>
            <person name="Wang M."/>
            <person name="Li H."/>
            <person name="Zhang Y."/>
            <person name="Li Z."/>
            <person name="Wang Q."/>
            <person name="Van de Peer Y."/>
            <person name="Marchal K."/>
            <person name="Chen J."/>
        </authorList>
    </citation>
    <scope>NUCLEOTIDE SEQUENCE [LARGE SCALE GENOMIC DNA]</scope>
    <source>
        <tissue evidence="2">Leaf</tissue>
    </source>
</reference>
<accession>A0A822ZCD9</accession>
<evidence type="ECO:0000313" key="2">
    <source>
        <dbReference type="EMBL" id="DAD42802.1"/>
    </source>
</evidence>
<protein>
    <submittedName>
        <fullName evidence="2">Uncharacterized protein</fullName>
    </submittedName>
</protein>
<dbReference type="EMBL" id="DUZY01000006">
    <property type="protein sequence ID" value="DAD42802.1"/>
    <property type="molecule type" value="Genomic_DNA"/>
</dbReference>
<dbReference type="Proteomes" id="UP000607653">
    <property type="component" value="Unassembled WGS sequence"/>
</dbReference>
<proteinExistence type="predicted"/>
<name>A0A822ZCD9_NELNU</name>
<sequence>MTREPFIAPKLNPTKSNKEQEIEMQDNHPALL</sequence>
<feature type="region of interest" description="Disordered" evidence="1">
    <location>
        <begin position="1"/>
        <end position="32"/>
    </location>
</feature>